<dbReference type="GO" id="GO:0016491">
    <property type="term" value="F:oxidoreductase activity"/>
    <property type="evidence" value="ECO:0007669"/>
    <property type="project" value="UniProtKB-KW"/>
</dbReference>
<evidence type="ECO:0000256" key="3">
    <source>
        <dbReference type="ARBA" id="ARBA00023004"/>
    </source>
</evidence>
<keyword evidence="5" id="KW-1133">Transmembrane helix</keyword>
<dbReference type="PROSITE" id="PS51007">
    <property type="entry name" value="CYTC"/>
    <property type="match status" value="1"/>
</dbReference>
<evidence type="ECO:0000256" key="1">
    <source>
        <dbReference type="ARBA" id="ARBA00022617"/>
    </source>
</evidence>
<accession>A0A2H5Y6W3</accession>
<evidence type="ECO:0000313" key="8">
    <source>
        <dbReference type="Proteomes" id="UP000236642"/>
    </source>
</evidence>
<dbReference type="GO" id="GO:0009055">
    <property type="term" value="F:electron transfer activity"/>
    <property type="evidence" value="ECO:0007669"/>
    <property type="project" value="InterPro"/>
</dbReference>
<keyword evidence="5" id="KW-0472">Membrane</keyword>
<evidence type="ECO:0000256" key="5">
    <source>
        <dbReference type="SAM" id="Phobius"/>
    </source>
</evidence>
<reference evidence="8" key="1">
    <citation type="submission" date="2017-09" db="EMBL/GenBank/DDBJ databases">
        <title>Metaegenomics of thermophilic ammonia-oxidizing enrichment culture.</title>
        <authorList>
            <person name="Kato S."/>
            <person name="Suzuki K."/>
        </authorList>
    </citation>
    <scope>NUCLEOTIDE SEQUENCE [LARGE SCALE GENOMIC DNA]</scope>
</reference>
<evidence type="ECO:0000313" key="7">
    <source>
        <dbReference type="EMBL" id="GBD09180.1"/>
    </source>
</evidence>
<gene>
    <name evidence="7" type="primary">ctaC_2</name>
    <name evidence="7" type="ORF">HRbin22_01429</name>
</gene>
<feature type="transmembrane region" description="Helical" evidence="5">
    <location>
        <begin position="6"/>
        <end position="24"/>
    </location>
</feature>
<dbReference type="AlphaFoldDB" id="A0A2H5Y6W3"/>
<keyword evidence="2 4" id="KW-0479">Metal-binding</keyword>
<dbReference type="InterPro" id="IPR036909">
    <property type="entry name" value="Cyt_c-like_dom_sf"/>
</dbReference>
<dbReference type="EMBL" id="BEHY01000030">
    <property type="protein sequence ID" value="GBD09180.1"/>
    <property type="molecule type" value="Genomic_DNA"/>
</dbReference>
<feature type="domain" description="Cytochrome c" evidence="6">
    <location>
        <begin position="37"/>
        <end position="120"/>
    </location>
</feature>
<dbReference type="EC" id="1.9.3.1" evidence="7"/>
<keyword evidence="1 4" id="KW-0349">Heme</keyword>
<dbReference type="Gene3D" id="1.10.760.10">
    <property type="entry name" value="Cytochrome c-like domain"/>
    <property type="match status" value="1"/>
</dbReference>
<keyword evidence="5" id="KW-0812">Transmembrane</keyword>
<evidence type="ECO:0000259" key="6">
    <source>
        <dbReference type="PROSITE" id="PS51007"/>
    </source>
</evidence>
<dbReference type="Proteomes" id="UP000236642">
    <property type="component" value="Unassembled WGS sequence"/>
</dbReference>
<evidence type="ECO:0000256" key="2">
    <source>
        <dbReference type="ARBA" id="ARBA00022723"/>
    </source>
</evidence>
<dbReference type="Pfam" id="PF00034">
    <property type="entry name" value="Cytochrom_C"/>
    <property type="match status" value="1"/>
</dbReference>
<keyword evidence="3 4" id="KW-0408">Iron</keyword>
<proteinExistence type="predicted"/>
<dbReference type="InterPro" id="IPR009056">
    <property type="entry name" value="Cyt_c-like_dom"/>
</dbReference>
<dbReference type="GO" id="GO:0020037">
    <property type="term" value="F:heme binding"/>
    <property type="evidence" value="ECO:0007669"/>
    <property type="project" value="InterPro"/>
</dbReference>
<evidence type="ECO:0000256" key="4">
    <source>
        <dbReference type="PROSITE-ProRule" id="PRU00433"/>
    </source>
</evidence>
<protein>
    <submittedName>
        <fullName evidence="7">Cytochrome c oxidase subunit 2</fullName>
        <ecNumber evidence="7">1.9.3.1</ecNumber>
    </submittedName>
</protein>
<organism evidence="7 8">
    <name type="scientific">Candidatus Thermoflexus japonica</name>
    <dbReference type="NCBI Taxonomy" id="2035417"/>
    <lineage>
        <taxon>Bacteria</taxon>
        <taxon>Bacillati</taxon>
        <taxon>Chloroflexota</taxon>
        <taxon>Thermoflexia</taxon>
        <taxon>Thermoflexales</taxon>
        <taxon>Thermoflexaceae</taxon>
        <taxon>Thermoflexus</taxon>
    </lineage>
</organism>
<comment type="caution">
    <text evidence="7">The sequence shown here is derived from an EMBL/GenBank/DDBJ whole genome shotgun (WGS) entry which is preliminary data.</text>
</comment>
<keyword evidence="7" id="KW-0560">Oxidoreductase</keyword>
<sequence>MRHRWIGLAALGVLILGLWLVLHPPRPILNLLKRVDPSPETGAMLVERYGCRRCHRIGDRGGILAPDLNGITRRVEDPAHVVLRLWLRDPQGIKPGTAMPNFHLSDSEIEAILAYLKELDRQGLPPQ</sequence>
<dbReference type="SUPFAM" id="SSF46626">
    <property type="entry name" value="Cytochrome c"/>
    <property type="match status" value="1"/>
</dbReference>
<dbReference type="GO" id="GO:0046872">
    <property type="term" value="F:metal ion binding"/>
    <property type="evidence" value="ECO:0007669"/>
    <property type="project" value="UniProtKB-KW"/>
</dbReference>
<name>A0A2H5Y6W3_9CHLR</name>